<feature type="region of interest" description="Disordered" evidence="1">
    <location>
        <begin position="743"/>
        <end position="764"/>
    </location>
</feature>
<dbReference type="PROSITE" id="PS50011">
    <property type="entry name" value="PROTEIN_KINASE_DOM"/>
    <property type="match status" value="1"/>
</dbReference>
<dbReference type="InterPro" id="IPR001245">
    <property type="entry name" value="Ser-Thr/Tyr_kinase_cat_dom"/>
</dbReference>
<keyword evidence="2" id="KW-0472">Membrane</keyword>
<dbReference type="SUPFAM" id="SSF56112">
    <property type="entry name" value="Protein kinase-like (PK-like)"/>
    <property type="match status" value="1"/>
</dbReference>
<organism evidence="4 5">
    <name type="scientific">Blattamonas nauphoetae</name>
    <dbReference type="NCBI Taxonomy" id="2049346"/>
    <lineage>
        <taxon>Eukaryota</taxon>
        <taxon>Metamonada</taxon>
        <taxon>Preaxostyla</taxon>
        <taxon>Oxymonadida</taxon>
        <taxon>Blattamonas</taxon>
    </lineage>
</organism>
<dbReference type="Pfam" id="PF07714">
    <property type="entry name" value="PK_Tyr_Ser-Thr"/>
    <property type="match status" value="1"/>
</dbReference>
<proteinExistence type="predicted"/>
<dbReference type="SMART" id="SM00220">
    <property type="entry name" value="S_TKc"/>
    <property type="match status" value="1"/>
</dbReference>
<dbReference type="SUPFAM" id="SSF51126">
    <property type="entry name" value="Pectin lyase-like"/>
    <property type="match status" value="1"/>
</dbReference>
<evidence type="ECO:0000313" key="4">
    <source>
        <dbReference type="EMBL" id="KAK2962993.1"/>
    </source>
</evidence>
<keyword evidence="2" id="KW-1133">Transmembrane helix</keyword>
<sequence>MLGCVVSLTSSHLSGSTIRDVNTGGSVLCSNSSFSSLLSSPNTDSNEEPSEATATNPVDSTPEKFQDTKLYSFTNTSGTTSSSAIFSHCCFTGDNYQPSDRPLSFLEYPGTISILSCSFDNITYPVPAGDGGAVFVSNAALTTPSHYTIDSSNFTSCSAANSGGAVWLRVNDDSVITSCRFENCSTTENGSYGAGLFLFTSNYYATSVMQLKLVDCAFKDCVTAGSGAGVSAAEMVDVSVMNTMFEHCETLPNYHGAIGSGIYVNGPSVLTVEGSHFIECKSAQAGGAIGCVDLEKVNISDTLVKDCYSGTTGAIFVDDYHGDFVHLSFSHVFFDGNSIGDDTTFFTESMLFVGKADKFVDVAIISSNFSASTTPQFEGCFTTVSSDSIGMIKRGKLDTSGEFFVFPHERYLDVDFVPFGPLLTAKPIARVNDKTGKIELEMKGSTPVTSQEFEVIVQNKNGTTTRLRMLFSDGTGTLVSGSESSLEYNTSYTITQIVGIVPDSSSSRMTNDFEVPVAVWVFNLAATPDLLTFTTPKPPFFISATANLISDDTKYAHVLLSFDEKVKGSFDIVVLEGEKNVTITVSILTEALAGESPKFVVVGDDRLLTQDTTYTIKSIVPTPNTDSPFVFMNDAITFHIPKSSYVIPEDPTEPEPEEPEPEDPTDPEDPKKALSPETKKLLSWLIPLVGCVLIALLLAIFIVVLVRRRQKKNAEPAQKELEVQEPIEVEKVEEFGVDCSNGVILTDENGQQTSNSPKENRPENKKTFQLNESQFGEVMACSGDFELSTARMDQTLYSVLHKEHREIGKRGIEIQIVNGLRHVVTTRGWSDVITRLSSHWILIDTAGNVRLKLQMNASEADQEATRARMLTPHPLPTFERNTNQLAEMTQEAPTDKTGMDGMRWRAPEVVAAEGGNGVESVDGHKASVFSLGLVLWEIETGQVPFGELDAVNAQRQSGTGIGPKMDTLKNEEFVSLIHRCLSVDPKHRPTLSEIGEFISSQPEDTQKAF</sequence>
<feature type="domain" description="Protein kinase" evidence="3">
    <location>
        <begin position="678"/>
        <end position="998"/>
    </location>
</feature>
<feature type="compositionally biased region" description="Acidic residues" evidence="1">
    <location>
        <begin position="650"/>
        <end position="667"/>
    </location>
</feature>
<evidence type="ECO:0000256" key="2">
    <source>
        <dbReference type="SAM" id="Phobius"/>
    </source>
</evidence>
<feature type="compositionally biased region" description="Polar residues" evidence="1">
    <location>
        <begin position="748"/>
        <end position="757"/>
    </location>
</feature>
<name>A0ABQ9YGZ3_9EUKA</name>
<evidence type="ECO:0000256" key="1">
    <source>
        <dbReference type="SAM" id="MobiDB-lite"/>
    </source>
</evidence>
<dbReference type="PANTHER" id="PTHR44329">
    <property type="entry name" value="SERINE/THREONINE-PROTEIN KINASE TNNI3K-RELATED"/>
    <property type="match status" value="1"/>
</dbReference>
<protein>
    <recommendedName>
        <fullName evidence="3">Protein kinase domain-containing protein</fullName>
    </recommendedName>
</protein>
<feature type="region of interest" description="Disordered" evidence="1">
    <location>
        <begin position="38"/>
        <end position="63"/>
    </location>
</feature>
<dbReference type="InterPro" id="IPR011050">
    <property type="entry name" value="Pectin_lyase_fold/virulence"/>
</dbReference>
<dbReference type="InterPro" id="IPR051681">
    <property type="entry name" value="Ser/Thr_Kinases-Pseudokinases"/>
</dbReference>
<keyword evidence="2" id="KW-0812">Transmembrane</keyword>
<gene>
    <name evidence="4" type="ORF">BLNAU_2016</name>
</gene>
<feature type="transmembrane region" description="Helical" evidence="2">
    <location>
        <begin position="681"/>
        <end position="706"/>
    </location>
</feature>
<dbReference type="InterPro" id="IPR000719">
    <property type="entry name" value="Prot_kinase_dom"/>
</dbReference>
<accession>A0ABQ9YGZ3</accession>
<comment type="caution">
    <text evidence="4">The sequence shown here is derived from an EMBL/GenBank/DDBJ whole genome shotgun (WGS) entry which is preliminary data.</text>
</comment>
<dbReference type="Gene3D" id="1.10.510.10">
    <property type="entry name" value="Transferase(Phosphotransferase) domain 1"/>
    <property type="match status" value="1"/>
</dbReference>
<feature type="region of interest" description="Disordered" evidence="1">
    <location>
        <begin position="645"/>
        <end position="674"/>
    </location>
</feature>
<dbReference type="InterPro" id="IPR011009">
    <property type="entry name" value="Kinase-like_dom_sf"/>
</dbReference>
<evidence type="ECO:0000313" key="5">
    <source>
        <dbReference type="Proteomes" id="UP001281761"/>
    </source>
</evidence>
<dbReference type="EMBL" id="JARBJD010000008">
    <property type="protein sequence ID" value="KAK2962993.1"/>
    <property type="molecule type" value="Genomic_DNA"/>
</dbReference>
<dbReference type="Proteomes" id="UP001281761">
    <property type="component" value="Unassembled WGS sequence"/>
</dbReference>
<keyword evidence="5" id="KW-1185">Reference proteome</keyword>
<reference evidence="4 5" key="1">
    <citation type="journal article" date="2022" name="bioRxiv">
        <title>Genomics of Preaxostyla Flagellates Illuminates Evolutionary Transitions and the Path Towards Mitochondrial Loss.</title>
        <authorList>
            <person name="Novak L.V.F."/>
            <person name="Treitli S.C."/>
            <person name="Pyrih J."/>
            <person name="Halakuc P."/>
            <person name="Pipaliya S.V."/>
            <person name="Vacek V."/>
            <person name="Brzon O."/>
            <person name="Soukal P."/>
            <person name="Eme L."/>
            <person name="Dacks J.B."/>
            <person name="Karnkowska A."/>
            <person name="Elias M."/>
            <person name="Hampl V."/>
        </authorList>
    </citation>
    <scope>NUCLEOTIDE SEQUENCE [LARGE SCALE GENOMIC DNA]</scope>
    <source>
        <strain evidence="4">NAU3</strain>
        <tissue evidence="4">Gut</tissue>
    </source>
</reference>
<evidence type="ECO:0000259" key="3">
    <source>
        <dbReference type="PROSITE" id="PS50011"/>
    </source>
</evidence>